<accession>A0A645CHE3</accession>
<organism evidence="3">
    <name type="scientific">bioreactor metagenome</name>
    <dbReference type="NCBI Taxonomy" id="1076179"/>
    <lineage>
        <taxon>unclassified sequences</taxon>
        <taxon>metagenomes</taxon>
        <taxon>ecological metagenomes</taxon>
    </lineage>
</organism>
<dbReference type="EMBL" id="VSSQ01027228">
    <property type="protein sequence ID" value="MPM76356.1"/>
    <property type="molecule type" value="Genomic_DNA"/>
</dbReference>
<evidence type="ECO:0000259" key="2">
    <source>
        <dbReference type="Pfam" id="PF11127"/>
    </source>
</evidence>
<feature type="domain" description="Inner membrane protein YgaP-like transmembrane" evidence="2">
    <location>
        <begin position="4"/>
        <end position="63"/>
    </location>
</feature>
<protein>
    <recommendedName>
        <fullName evidence="2">Inner membrane protein YgaP-like transmembrane domain-containing protein</fullName>
    </recommendedName>
</protein>
<dbReference type="Pfam" id="PF11127">
    <property type="entry name" value="YgaP-like_TM"/>
    <property type="match status" value="1"/>
</dbReference>
<reference evidence="3" key="1">
    <citation type="submission" date="2019-08" db="EMBL/GenBank/DDBJ databases">
        <authorList>
            <person name="Kucharzyk K."/>
            <person name="Murdoch R.W."/>
            <person name="Higgins S."/>
            <person name="Loffler F."/>
        </authorList>
    </citation>
    <scope>NUCLEOTIDE SEQUENCE</scope>
</reference>
<feature type="transmembrane region" description="Helical" evidence="1">
    <location>
        <begin position="34"/>
        <end position="57"/>
    </location>
</feature>
<gene>
    <name evidence="3" type="ORF">SDC9_123354</name>
</gene>
<dbReference type="InterPro" id="IPR021309">
    <property type="entry name" value="YgaP-like_TM"/>
</dbReference>
<evidence type="ECO:0000313" key="3">
    <source>
        <dbReference type="EMBL" id="MPM76356.1"/>
    </source>
</evidence>
<name>A0A645CHE3_9ZZZZ</name>
<evidence type="ECO:0000256" key="1">
    <source>
        <dbReference type="SAM" id="Phobius"/>
    </source>
</evidence>
<keyword evidence="1" id="KW-1133">Transmembrane helix</keyword>
<proteinExistence type="predicted"/>
<keyword evidence="1" id="KW-0472">Membrane</keyword>
<keyword evidence="1" id="KW-0812">Transmembrane</keyword>
<comment type="caution">
    <text evidence="3">The sequence shown here is derived from an EMBL/GenBank/DDBJ whole genome shotgun (WGS) entry which is preliminary data.</text>
</comment>
<sequence>MDHKNVGDLDRIIRIVIAVVLFSLFFFLPGNFKWFGLLGLVPLTTAIVRVCPLYMLLHISTNKK</sequence>
<dbReference type="AlphaFoldDB" id="A0A645CHE3"/>
<feature type="transmembrane region" description="Helical" evidence="1">
    <location>
        <begin position="12"/>
        <end position="28"/>
    </location>
</feature>